<protein>
    <recommendedName>
        <fullName evidence="4">Lipoprotein</fullName>
    </recommendedName>
</protein>
<dbReference type="PROSITE" id="PS51257">
    <property type="entry name" value="PROKAR_LIPOPROTEIN"/>
    <property type="match status" value="1"/>
</dbReference>
<keyword evidence="1" id="KW-0732">Signal</keyword>
<comment type="caution">
    <text evidence="2">The sequence shown here is derived from an EMBL/GenBank/DDBJ whole genome shotgun (WGS) entry which is preliminary data.</text>
</comment>
<feature type="signal peptide" evidence="1">
    <location>
        <begin position="1"/>
        <end position="25"/>
    </location>
</feature>
<feature type="chain" id="PRO_5047490218" description="Lipoprotein" evidence="1">
    <location>
        <begin position="26"/>
        <end position="157"/>
    </location>
</feature>
<gene>
    <name evidence="2" type="ORF">NUH29_02720</name>
</gene>
<reference evidence="2 3" key="1">
    <citation type="submission" date="2022-08" db="EMBL/GenBank/DDBJ databases">
        <authorList>
            <person name="Li F."/>
        </authorList>
    </citation>
    <scope>NUCLEOTIDE SEQUENCE [LARGE SCALE GENOMIC DNA]</scope>
    <source>
        <strain evidence="2 3">10F1B-8-1</strain>
    </source>
</reference>
<dbReference type="Proteomes" id="UP001205337">
    <property type="component" value="Unassembled WGS sequence"/>
</dbReference>
<accession>A0ABT1ZCM7</accession>
<evidence type="ECO:0008006" key="4">
    <source>
        <dbReference type="Google" id="ProtNLM"/>
    </source>
</evidence>
<keyword evidence="3" id="KW-1185">Reference proteome</keyword>
<evidence type="ECO:0000256" key="1">
    <source>
        <dbReference type="SAM" id="SignalP"/>
    </source>
</evidence>
<organism evidence="2 3">
    <name type="scientific">Protaetiibacter mangrovi</name>
    <dbReference type="NCBI Taxonomy" id="2970926"/>
    <lineage>
        <taxon>Bacteria</taxon>
        <taxon>Bacillati</taxon>
        <taxon>Actinomycetota</taxon>
        <taxon>Actinomycetes</taxon>
        <taxon>Micrococcales</taxon>
        <taxon>Microbacteriaceae</taxon>
        <taxon>Protaetiibacter</taxon>
    </lineage>
</organism>
<dbReference type="RefSeq" id="WP_258797397.1">
    <property type="nucleotide sequence ID" value="NZ_JANTHX010000004.1"/>
</dbReference>
<sequence>MRTTTRGALAATLLLPLALALTGCANPIEQLIESGTGTQIDTDGDGGFTIETDDGAVQVGGSTELPADFPGELPLPDGTLLSTVTAEGQWSLSYDGVSAGSAEEILAYLDANGFEQLALTQTADACQFTYQSDQWVVTGLWGSGESGAGMFYAVAAR</sequence>
<evidence type="ECO:0000313" key="3">
    <source>
        <dbReference type="Proteomes" id="UP001205337"/>
    </source>
</evidence>
<name>A0ABT1ZCM7_9MICO</name>
<dbReference type="EMBL" id="JANTHX010000004">
    <property type="protein sequence ID" value="MCS0498463.1"/>
    <property type="molecule type" value="Genomic_DNA"/>
</dbReference>
<proteinExistence type="predicted"/>
<evidence type="ECO:0000313" key="2">
    <source>
        <dbReference type="EMBL" id="MCS0498463.1"/>
    </source>
</evidence>